<keyword evidence="2" id="KW-1185">Reference proteome</keyword>
<protein>
    <submittedName>
        <fullName evidence="1">Uncharacterized protein</fullName>
    </submittedName>
</protein>
<evidence type="ECO:0000313" key="1">
    <source>
        <dbReference type="EMBL" id="GAY33367.1"/>
    </source>
</evidence>
<feature type="non-terminal residue" evidence="1">
    <location>
        <position position="25"/>
    </location>
</feature>
<evidence type="ECO:0000313" key="2">
    <source>
        <dbReference type="Proteomes" id="UP000236630"/>
    </source>
</evidence>
<sequence>MKDLLSWNGTNLIKERSEMFMKGDS</sequence>
<accession>A0A2H5N0C9</accession>
<proteinExistence type="predicted"/>
<gene>
    <name evidence="1" type="ORF">CUMW_274990</name>
</gene>
<dbReference type="EMBL" id="BDQV01001492">
    <property type="protein sequence ID" value="GAY33367.1"/>
    <property type="molecule type" value="Genomic_DNA"/>
</dbReference>
<comment type="caution">
    <text evidence="1">The sequence shown here is derived from an EMBL/GenBank/DDBJ whole genome shotgun (WGS) entry which is preliminary data.</text>
</comment>
<reference evidence="1 2" key="1">
    <citation type="journal article" date="2017" name="Front. Genet.">
        <title>Draft sequencing of the heterozygous diploid genome of Satsuma (Citrus unshiu Marc.) using a hybrid assembly approach.</title>
        <authorList>
            <person name="Shimizu T."/>
            <person name="Tanizawa Y."/>
            <person name="Mochizuki T."/>
            <person name="Nagasaki H."/>
            <person name="Yoshioka T."/>
            <person name="Toyoda A."/>
            <person name="Fujiyama A."/>
            <person name="Kaminuma E."/>
            <person name="Nakamura Y."/>
        </authorList>
    </citation>
    <scope>NUCLEOTIDE SEQUENCE [LARGE SCALE GENOMIC DNA]</scope>
    <source>
        <strain evidence="2">cv. Miyagawa wase</strain>
    </source>
</reference>
<dbReference type="Proteomes" id="UP000236630">
    <property type="component" value="Unassembled WGS sequence"/>
</dbReference>
<dbReference type="AlphaFoldDB" id="A0A2H5N0C9"/>
<organism evidence="1 2">
    <name type="scientific">Citrus unshiu</name>
    <name type="common">Satsuma mandarin</name>
    <name type="synonym">Citrus nobilis var. unshiu</name>
    <dbReference type="NCBI Taxonomy" id="55188"/>
    <lineage>
        <taxon>Eukaryota</taxon>
        <taxon>Viridiplantae</taxon>
        <taxon>Streptophyta</taxon>
        <taxon>Embryophyta</taxon>
        <taxon>Tracheophyta</taxon>
        <taxon>Spermatophyta</taxon>
        <taxon>Magnoliopsida</taxon>
        <taxon>eudicotyledons</taxon>
        <taxon>Gunneridae</taxon>
        <taxon>Pentapetalae</taxon>
        <taxon>rosids</taxon>
        <taxon>malvids</taxon>
        <taxon>Sapindales</taxon>
        <taxon>Rutaceae</taxon>
        <taxon>Aurantioideae</taxon>
        <taxon>Citrus</taxon>
    </lineage>
</organism>
<name>A0A2H5N0C9_CITUN</name>